<dbReference type="Proteomes" id="UP000265325">
    <property type="component" value="Unassembled WGS sequence"/>
</dbReference>
<name>A0A2P2GHE4_STREW</name>
<organism evidence="1 2">
    <name type="scientific">Streptomyces showdoensis</name>
    <dbReference type="NCBI Taxonomy" id="68268"/>
    <lineage>
        <taxon>Bacteria</taxon>
        <taxon>Bacillati</taxon>
        <taxon>Actinomycetota</taxon>
        <taxon>Actinomycetes</taxon>
        <taxon>Kitasatosporales</taxon>
        <taxon>Streptomycetaceae</taxon>
        <taxon>Streptomyces</taxon>
    </lineage>
</organism>
<dbReference type="AlphaFoldDB" id="A0A2P2GHE4"/>
<dbReference type="OrthoDB" id="5193742at2"/>
<evidence type="ECO:0000313" key="1">
    <source>
        <dbReference type="EMBL" id="KKZ70931.1"/>
    </source>
</evidence>
<proteinExistence type="predicted"/>
<dbReference type="EMBL" id="LAQS01000047">
    <property type="protein sequence ID" value="KKZ70931.1"/>
    <property type="molecule type" value="Genomic_DNA"/>
</dbReference>
<accession>A0A2P2GHE4</accession>
<evidence type="ECO:0000313" key="2">
    <source>
        <dbReference type="Proteomes" id="UP000265325"/>
    </source>
</evidence>
<protein>
    <submittedName>
        <fullName evidence="1">Uncharacterized protein</fullName>
    </submittedName>
</protein>
<reference evidence="1 2" key="1">
    <citation type="submission" date="2015-05" db="EMBL/GenBank/DDBJ databases">
        <title>Draft Genome assembly of Streptomyces showdoensis.</title>
        <authorList>
            <person name="Thapa K.K."/>
            <person name="Metsa-Ketela M."/>
        </authorList>
    </citation>
    <scope>NUCLEOTIDE SEQUENCE [LARGE SCALE GENOMIC DNA]</scope>
    <source>
        <strain evidence="1 2">ATCC 15227</strain>
    </source>
</reference>
<comment type="caution">
    <text evidence="1">The sequence shown here is derived from an EMBL/GenBank/DDBJ whole genome shotgun (WGS) entry which is preliminary data.</text>
</comment>
<sequence>MALGAAACGAPAAREESAASAGAAFEAAVASGDHVRACGLLAPGTREQLLQDERRPCPGALAAQGLPRTHGVRTTEAYGRQALVRMAGDTLFLSLFDSGWKVVAAGCTARPGRPYDCTLKGT</sequence>
<gene>
    <name evidence="1" type="ORF">VO63_26385</name>
</gene>
<keyword evidence="2" id="KW-1185">Reference proteome</keyword>